<dbReference type="OrthoDB" id="5986643at2759"/>
<feature type="compositionally biased region" description="Basic and acidic residues" evidence="1">
    <location>
        <begin position="122"/>
        <end position="149"/>
    </location>
</feature>
<dbReference type="Pfam" id="PF17921">
    <property type="entry name" value="Integrase_H2C2"/>
    <property type="match status" value="1"/>
</dbReference>
<feature type="region of interest" description="Disordered" evidence="1">
    <location>
        <begin position="1870"/>
        <end position="1893"/>
    </location>
</feature>
<dbReference type="CDD" id="cd00303">
    <property type="entry name" value="retropepsin_like"/>
    <property type="match status" value="1"/>
</dbReference>
<reference evidence="6" key="1">
    <citation type="submission" date="2025-08" db="UniProtKB">
        <authorList>
            <consortium name="RefSeq"/>
        </authorList>
    </citation>
    <scope>IDENTIFICATION</scope>
</reference>
<feature type="compositionally biased region" description="Polar residues" evidence="1">
    <location>
        <begin position="110"/>
        <end position="121"/>
    </location>
</feature>
<evidence type="ECO:0000313" key="5">
    <source>
        <dbReference type="Proteomes" id="UP000322000"/>
    </source>
</evidence>
<dbReference type="InParanoid" id="A0A7E5WK80"/>
<dbReference type="KEGG" id="tnl:113502962"/>
<dbReference type="GO" id="GO:0015074">
    <property type="term" value="P:DNA integration"/>
    <property type="evidence" value="ECO:0007669"/>
    <property type="project" value="InterPro"/>
</dbReference>
<feature type="region of interest" description="Disordered" evidence="1">
    <location>
        <begin position="558"/>
        <end position="578"/>
    </location>
</feature>
<proteinExistence type="predicted"/>
<sequence length="2543" mass="291869">MEDIHANQAEIFEAMTKLSANIKKDSFSRKVGDYFKRRLETLESYWAEFQYNHDRLCTEESRSHPYFLNNEYERAAELYRSVKALINQQQGLTKAGQSVVSDQEEKLQQREGQPSGTSLTSMRDEQASRRSSPERSSRGSSSKTDDMLKKQSSNIKAFQRTVASFNLDEISEKWEMEDALKTLQSRWSVIDTLHWELDGELEEMDEQYEQAYAKQEKIYNDLKKAINSKLWSVAHKVRSTPKLDIPIFNGSYQQWTSFKDLFTETIHNNYSLSNAQKMQHLKSKLRGEPEKLIQHLPISSDNYNVSWDILNHRYNNLKLICSSHLDTLLNITAVQHATINHIKRLHDTTVESLNAIKNLGVDISSWDPLLVHILSPKLDSETYDDYAASIKDPRALPKLQDFLSFLEGKFTAMESSRRKQENHSNKLNNAGNFKQSSFGTKHSRKNFNLQQSFTAHGEVISQPTNNKNANSKKYYMCPICKTNEHGIYYCQQFLEMSPQIRRKTLSKLDLCQNCLYCHYGNACISSKRCRECNGNHNTLIHAAFTQSSHTSVASTAKATENTTHATKTETPQLARGNSHVSLQQNMPDVVLPTAMIKVQTEDGSFQILRALLDQGSQTSLISENAAQLLGIPRKKCPGVIWGVGEKETNCKGVMSIKCASINNNFEFEVDVYIMNKLVKNLPNRTFQRPTWSYLDNITLADPDFNISRSVDLLLGSRVYSKLLLEGVCRETEDSASAQNTRLGWILSGDIIQSFQCNIILHNLDEIQQFWEIEDITDQTSLSSGDQQAIDYYQKTTIRQEDGRYQVRLPLKPNFTDMLGSSKPKAIAQFKSLERKFKQHPNIQEEYQKFMTEYQELGHMKLASNSLKPDCFLTHHSVLRPDSTTTKFRVVFNASAKTSTGNSLNDVMEAGPNLQQDLQSLIIKWRQYKFAYTADIEKMFRQIWVHEDDQRYQKIVWRNSLSDPNHHNNPIQEYQLTTVTYGTKAAPFLSLMTLKQLAQDERVNYTNSLATDVLENSFYVDDLLHGSHSPESAKLLTRDLINLLKSGGFNLRKWKSNVPELLKHIQTDNNTQDTFNFKQLEQTKTLGLIWDPKEDTFRFELKIELTKTPVTKRSLLSDISKLFDPLGWLSPLSTRLKIIFQNVWLRNIKWDDPLPEDIRTEWVSVKNNIHRVNQLQVPRWIGTRERDSIELHGFCDASQKAYACVIYCRIKGNEQSTPVLLVGKTRLVPTSKSVSLPRLELSGALLLSKLMLKVQQCLSNYDLNIYGWVDSMVVLGWLNGDPTRWKSFVANRVRQITTIMPVDCWRYVKSSENPADCASRGLNAGQLEAHSLWWKGPSWLSTYDAEKESKLLTFTTDEEIKNNNKLQVNVTQQNNDCSVISYLVSKYSSFTRLINVYAMILRYFKRLRLKQKAQSRHLTLQEIRHAKSKLIKYVQETDFLEEIHNLQQGKPISSKSKLLNLNPFLDQDGILRVGGRLKHANIDPQMKHPIILSKNSRLTELIIDQSHILTYHGGPQLTSAFIRQKYWIVGGIRAVKFQLRRCVKCRRHNPSNQHQIMGDLPPERTNPSRPFQNVGVDYTGHVFIKANKGRGIKTTKGYVAVFICMATKAVHLELVSDLTASSFIAALRRMIARRGLPSNIYSDQGTNFIGANKVLQEEYKEILSTFDQEFQTEILTMGIEWHFNAPSWPSAGGLWEAAVKSLKYHLKRVVGEQKLTFEEFSTLLYQLEACMNSRPLCPLTEDSADLNYLTPAHFLSSGPNLTLYETETDLRTRWNLSQRIYQDIWKRWRGEYLTQLNTRSKWRRPQENIKVGDLVLIHDANLPPGKWAMGRVTQVHPGSDGYVRVVTLKTKNGFMQRPIVKLTPLLECSNEEDKQVSPSDQQDTTTSPQLNQTRRGKRLSYSYTTLMSLLLLVLSLVCNVQGAYNITQLQGTQAIYFDKISEMNLIQDQWKIVVYYDMQPYWRGSNIFNVYMKHLENLCTQTERRSHCDVIMLQLRHRFMELEYYDRMLLNQHFEAHTRTRRGLINGIGYVANSLFGVLDEHFAEQYQRDITLVRQNQKHLASLWRNQTSIIEAENNLLKRVESTMEKQHKIFNQHLINLDQAVTKLKNEVEKVAVTEDFILSTLIANNILSSLKNIQDSLLDTITNVQHFNVHLITPAQLQDELNIISNQLPKELSLPINSIVTDLYKIYQIMQVRARMTREYFIFEIQIPLENRESYDIYHMIPIQHQVKDGMVNVVLISEYIAINIRKDTYLPISGYELQKCIRLNANTNLCQLQKPIYQRDSDQNFCIRNQEGNTCTTVTTTCKTTWTELNVINTFIITCCGHCTLRIICGDQVTTEQVTGVNIIALGNNCVIKGETFIITSHKQQTIDMKVKPDVIAVEIAPVNNIINLSLPINEYKQESYQTSLQNISKQIELMKAASEQVNVDEGVSYHDVHHYVAIYFVGAAGLAFAAFAYVRSRRRRTVQLALTPAQPSVHYRASASDLSARGMPNQSDQCASEVFRSDQCASVTNISSACVTDKATSPIIRKCSFKTSSNNLAI</sequence>
<organism evidence="5 6">
    <name type="scientific">Trichoplusia ni</name>
    <name type="common">Cabbage looper</name>
    <dbReference type="NCBI Taxonomy" id="7111"/>
    <lineage>
        <taxon>Eukaryota</taxon>
        <taxon>Metazoa</taxon>
        <taxon>Ecdysozoa</taxon>
        <taxon>Arthropoda</taxon>
        <taxon>Hexapoda</taxon>
        <taxon>Insecta</taxon>
        <taxon>Pterygota</taxon>
        <taxon>Neoptera</taxon>
        <taxon>Endopterygota</taxon>
        <taxon>Lepidoptera</taxon>
        <taxon>Glossata</taxon>
        <taxon>Ditrysia</taxon>
        <taxon>Noctuoidea</taxon>
        <taxon>Noctuidae</taxon>
        <taxon>Plusiinae</taxon>
        <taxon>Trichoplusia</taxon>
    </lineage>
</organism>
<feature type="compositionally biased region" description="Low complexity" evidence="1">
    <location>
        <begin position="558"/>
        <end position="570"/>
    </location>
</feature>
<dbReference type="CDD" id="cd01644">
    <property type="entry name" value="RT_pepA17"/>
    <property type="match status" value="1"/>
</dbReference>
<feature type="compositionally biased region" description="Basic and acidic residues" evidence="1">
    <location>
        <begin position="415"/>
        <end position="424"/>
    </location>
</feature>
<feature type="compositionally biased region" description="Polar residues" evidence="1">
    <location>
        <begin position="425"/>
        <end position="437"/>
    </location>
</feature>
<dbReference type="SUPFAM" id="SSF53098">
    <property type="entry name" value="Ribonuclease H-like"/>
    <property type="match status" value="1"/>
</dbReference>
<dbReference type="Pfam" id="PF03564">
    <property type="entry name" value="DUF1759"/>
    <property type="match status" value="1"/>
</dbReference>
<dbReference type="InterPro" id="IPR005312">
    <property type="entry name" value="DUF1759"/>
</dbReference>
<feature type="transmembrane region" description="Helical" evidence="2">
    <location>
        <begin position="2437"/>
        <end position="2459"/>
    </location>
</feature>
<name>A0A7E5WK80_TRINI</name>
<dbReference type="InterPro" id="IPR001584">
    <property type="entry name" value="Integrase_cat-core"/>
</dbReference>
<dbReference type="Proteomes" id="UP000322000">
    <property type="component" value="Chromosome 18"/>
</dbReference>
<feature type="compositionally biased region" description="Polar residues" evidence="1">
    <location>
        <begin position="1875"/>
        <end position="1892"/>
    </location>
</feature>
<keyword evidence="5" id="KW-1185">Reference proteome</keyword>
<dbReference type="GO" id="GO:0071897">
    <property type="term" value="P:DNA biosynthetic process"/>
    <property type="evidence" value="ECO:0007669"/>
    <property type="project" value="UniProtKB-ARBA"/>
</dbReference>
<dbReference type="Gene3D" id="3.30.420.10">
    <property type="entry name" value="Ribonuclease H-like superfamily/Ribonuclease H"/>
    <property type="match status" value="1"/>
</dbReference>
<evidence type="ECO:0000256" key="1">
    <source>
        <dbReference type="SAM" id="MobiDB-lite"/>
    </source>
</evidence>
<protein>
    <submittedName>
        <fullName evidence="6">Uncharacterized protein LOC113502962 isoform X1</fullName>
    </submittedName>
</protein>
<dbReference type="PANTHER" id="PTHR47331">
    <property type="entry name" value="PHD-TYPE DOMAIN-CONTAINING PROTEIN"/>
    <property type="match status" value="1"/>
</dbReference>
<dbReference type="GO" id="GO:0003676">
    <property type="term" value="F:nucleic acid binding"/>
    <property type="evidence" value="ECO:0007669"/>
    <property type="project" value="InterPro"/>
</dbReference>
<dbReference type="RefSeq" id="XP_026740536.1">
    <property type="nucleotide sequence ID" value="XM_026884735.1"/>
</dbReference>
<feature type="region of interest" description="Disordered" evidence="1">
    <location>
        <begin position="415"/>
        <end position="437"/>
    </location>
</feature>
<keyword evidence="2" id="KW-0812">Transmembrane</keyword>
<evidence type="ECO:0000256" key="2">
    <source>
        <dbReference type="SAM" id="Phobius"/>
    </source>
</evidence>
<dbReference type="SUPFAM" id="SSF56672">
    <property type="entry name" value="DNA/RNA polymerases"/>
    <property type="match status" value="1"/>
</dbReference>
<dbReference type="InterPro" id="IPR008042">
    <property type="entry name" value="Retrotrans_Pao"/>
</dbReference>
<dbReference type="Pfam" id="PF18701">
    <property type="entry name" value="DUF5641"/>
    <property type="match status" value="1"/>
</dbReference>
<dbReference type="GO" id="GO:0042575">
    <property type="term" value="C:DNA polymerase complex"/>
    <property type="evidence" value="ECO:0007669"/>
    <property type="project" value="UniProtKB-ARBA"/>
</dbReference>
<accession>A0A7E5WK80</accession>
<dbReference type="InterPro" id="IPR043502">
    <property type="entry name" value="DNA/RNA_pol_sf"/>
</dbReference>
<dbReference type="Pfam" id="PF00078">
    <property type="entry name" value="RVT_1"/>
    <property type="match status" value="1"/>
</dbReference>
<dbReference type="InterPro" id="IPR012337">
    <property type="entry name" value="RNaseH-like_sf"/>
</dbReference>
<dbReference type="PROSITE" id="PS50878">
    <property type="entry name" value="RT_POL"/>
    <property type="match status" value="1"/>
</dbReference>
<feature type="domain" description="Integrase catalytic" evidence="4">
    <location>
        <begin position="1565"/>
        <end position="1758"/>
    </location>
</feature>
<evidence type="ECO:0000259" key="4">
    <source>
        <dbReference type="PROSITE" id="PS50994"/>
    </source>
</evidence>
<feature type="domain" description="Reverse transcriptase" evidence="3">
    <location>
        <begin position="860"/>
        <end position="1081"/>
    </location>
</feature>
<gene>
    <name evidence="6" type="primary">LOC113502962</name>
</gene>
<dbReference type="Pfam" id="PF12259">
    <property type="entry name" value="Baculo_F"/>
    <property type="match status" value="1"/>
</dbReference>
<dbReference type="InterPro" id="IPR036397">
    <property type="entry name" value="RNaseH_sf"/>
</dbReference>
<dbReference type="InterPro" id="IPR022048">
    <property type="entry name" value="Envelope_fusion-like"/>
</dbReference>
<dbReference type="PANTHER" id="PTHR47331:SF5">
    <property type="entry name" value="RIBONUCLEASE H"/>
    <property type="match status" value="1"/>
</dbReference>
<dbReference type="InterPro" id="IPR000477">
    <property type="entry name" value="RT_dom"/>
</dbReference>
<dbReference type="PROSITE" id="PS50994">
    <property type="entry name" value="INTEGRASE"/>
    <property type="match status" value="1"/>
</dbReference>
<dbReference type="InterPro" id="IPR041588">
    <property type="entry name" value="Integrase_H2C2"/>
</dbReference>
<keyword evidence="2" id="KW-0472">Membrane</keyword>
<dbReference type="Pfam" id="PF05380">
    <property type="entry name" value="Peptidase_A17"/>
    <property type="match status" value="1"/>
</dbReference>
<dbReference type="InterPro" id="IPR040676">
    <property type="entry name" value="DUF5641"/>
</dbReference>
<evidence type="ECO:0000313" key="6">
    <source>
        <dbReference type="RefSeq" id="XP_026740536.1"/>
    </source>
</evidence>
<keyword evidence="2" id="KW-1133">Transmembrane helix</keyword>
<evidence type="ECO:0000259" key="3">
    <source>
        <dbReference type="PROSITE" id="PS50878"/>
    </source>
</evidence>
<dbReference type="GeneID" id="113502962"/>
<feature type="region of interest" description="Disordered" evidence="1">
    <location>
        <begin position="96"/>
        <end position="152"/>
    </location>
</feature>